<keyword evidence="3 5" id="KW-1133">Transmembrane helix</keyword>
<evidence type="ECO:0000256" key="3">
    <source>
        <dbReference type="ARBA" id="ARBA00022989"/>
    </source>
</evidence>
<organism evidence="7 8">
    <name type="scientific">Microbacterium fluvii</name>
    <dbReference type="NCBI Taxonomy" id="415215"/>
    <lineage>
        <taxon>Bacteria</taxon>
        <taxon>Bacillati</taxon>
        <taxon>Actinomycetota</taxon>
        <taxon>Actinomycetes</taxon>
        <taxon>Micrococcales</taxon>
        <taxon>Microbacteriaceae</taxon>
        <taxon>Microbacterium</taxon>
    </lineage>
</organism>
<comment type="subcellular location">
    <subcellularLocation>
        <location evidence="1">Membrane</location>
        <topology evidence="1">Multi-pass membrane protein</topology>
    </subcellularLocation>
</comment>
<evidence type="ECO:0000313" key="7">
    <source>
        <dbReference type="EMBL" id="MFC7269650.1"/>
    </source>
</evidence>
<feature type="domain" description="Integral membrane bound transporter" evidence="6">
    <location>
        <begin position="212"/>
        <end position="335"/>
    </location>
</feature>
<evidence type="ECO:0000256" key="2">
    <source>
        <dbReference type="ARBA" id="ARBA00022692"/>
    </source>
</evidence>
<dbReference type="InterPro" id="IPR049453">
    <property type="entry name" value="Memb_transporter_dom"/>
</dbReference>
<reference evidence="8" key="1">
    <citation type="journal article" date="2019" name="Int. J. Syst. Evol. Microbiol.">
        <title>The Global Catalogue of Microorganisms (GCM) 10K type strain sequencing project: providing services to taxonomists for standard genome sequencing and annotation.</title>
        <authorList>
            <consortium name="The Broad Institute Genomics Platform"/>
            <consortium name="The Broad Institute Genome Sequencing Center for Infectious Disease"/>
            <person name="Wu L."/>
            <person name="Ma J."/>
        </authorList>
    </citation>
    <scope>NUCLEOTIDE SEQUENCE [LARGE SCALE GENOMIC DNA]</scope>
    <source>
        <strain evidence="8">CGMCC 1.15772</strain>
    </source>
</reference>
<evidence type="ECO:0000313" key="8">
    <source>
        <dbReference type="Proteomes" id="UP001596507"/>
    </source>
</evidence>
<feature type="transmembrane region" description="Helical" evidence="5">
    <location>
        <begin position="26"/>
        <end position="45"/>
    </location>
</feature>
<evidence type="ECO:0000256" key="1">
    <source>
        <dbReference type="ARBA" id="ARBA00004141"/>
    </source>
</evidence>
<accession>A0ABW2HJE8</accession>
<evidence type="ECO:0000259" key="6">
    <source>
        <dbReference type="Pfam" id="PF13515"/>
    </source>
</evidence>
<feature type="transmembrane region" description="Helical" evidence="5">
    <location>
        <begin position="76"/>
        <end position="93"/>
    </location>
</feature>
<sequence length="348" mass="35978">MREWMHAVGAALRSLFHFHRSPVRRWPLALQAALGIAVPITVFTLAGLPQLGFQASAGAFTVIFASQLPTVERARLLPLIGAGLVACAALGALLSASDIAVLIGLFVVTAASSAVAYGRSLGPPGPVFFVLVYGLSANAARATDAVGAAIGVAALAGGVAVAYLIAMTPLLHRRNRRIRARPLRQLAPRADLRGSAGTLLVRAVAVGTVGTLIGALGDPHRAYWIVGAGIAVVGVASRRQLALERGIHRVIGTVVGAGLFLLVAQLPLTGLWLALVMGGLQFVIELVVVRNYALALTFITPLVLLLTTAATGTIDTTVVSERIIDTLIGALLGAVSGLLHTRAEPPSR</sequence>
<dbReference type="Proteomes" id="UP001596507">
    <property type="component" value="Unassembled WGS sequence"/>
</dbReference>
<comment type="caution">
    <text evidence="7">The sequence shown here is derived from an EMBL/GenBank/DDBJ whole genome shotgun (WGS) entry which is preliminary data.</text>
</comment>
<keyword evidence="4 5" id="KW-0472">Membrane</keyword>
<feature type="transmembrane region" description="Helical" evidence="5">
    <location>
        <begin position="222"/>
        <end position="238"/>
    </location>
</feature>
<feature type="transmembrane region" description="Helical" evidence="5">
    <location>
        <begin position="192"/>
        <end position="216"/>
    </location>
</feature>
<feature type="transmembrane region" description="Helical" evidence="5">
    <location>
        <begin position="99"/>
        <end position="118"/>
    </location>
</feature>
<proteinExistence type="predicted"/>
<evidence type="ECO:0000256" key="5">
    <source>
        <dbReference type="SAM" id="Phobius"/>
    </source>
</evidence>
<feature type="transmembrane region" description="Helical" evidence="5">
    <location>
        <begin position="250"/>
        <end position="272"/>
    </location>
</feature>
<gene>
    <name evidence="7" type="ORF">ACFQRL_11810</name>
</gene>
<dbReference type="RefSeq" id="WP_262874951.1">
    <property type="nucleotide sequence ID" value="NZ_BAABKW010000001.1"/>
</dbReference>
<protein>
    <submittedName>
        <fullName evidence="7">FUSC family protein</fullName>
    </submittedName>
</protein>
<keyword evidence="2 5" id="KW-0812">Transmembrane</keyword>
<keyword evidence="8" id="KW-1185">Reference proteome</keyword>
<dbReference type="Pfam" id="PF13515">
    <property type="entry name" value="FUSC_2"/>
    <property type="match status" value="1"/>
</dbReference>
<feature type="transmembrane region" description="Helical" evidence="5">
    <location>
        <begin position="148"/>
        <end position="171"/>
    </location>
</feature>
<dbReference type="EMBL" id="JBHTBE010000003">
    <property type="protein sequence ID" value="MFC7269650.1"/>
    <property type="molecule type" value="Genomic_DNA"/>
</dbReference>
<feature type="transmembrane region" description="Helical" evidence="5">
    <location>
        <begin position="292"/>
        <end position="311"/>
    </location>
</feature>
<name>A0ABW2HJE8_9MICO</name>
<evidence type="ECO:0000256" key="4">
    <source>
        <dbReference type="ARBA" id="ARBA00023136"/>
    </source>
</evidence>